<feature type="region of interest" description="Disordered" evidence="1">
    <location>
        <begin position="48"/>
        <end position="67"/>
    </location>
</feature>
<protein>
    <recommendedName>
        <fullName evidence="5">Calcofluor white hypersensitive protein</fullName>
    </recommendedName>
</protein>
<evidence type="ECO:0008006" key="5">
    <source>
        <dbReference type="Google" id="ProtNLM"/>
    </source>
</evidence>
<name>A0AAN6YB45_9PEZI</name>
<evidence type="ECO:0000313" key="3">
    <source>
        <dbReference type="EMBL" id="KAK4214726.1"/>
    </source>
</evidence>
<evidence type="ECO:0000256" key="1">
    <source>
        <dbReference type="SAM" id="MobiDB-lite"/>
    </source>
</evidence>
<feature type="transmembrane region" description="Helical" evidence="2">
    <location>
        <begin position="7"/>
        <end position="24"/>
    </location>
</feature>
<comment type="caution">
    <text evidence="3">The sequence shown here is derived from an EMBL/GenBank/DDBJ whole genome shotgun (WGS) entry which is preliminary data.</text>
</comment>
<reference evidence="3" key="2">
    <citation type="submission" date="2023-05" db="EMBL/GenBank/DDBJ databases">
        <authorList>
            <consortium name="Lawrence Berkeley National Laboratory"/>
            <person name="Steindorff A."/>
            <person name="Hensen N."/>
            <person name="Bonometti L."/>
            <person name="Westerberg I."/>
            <person name="Brannstrom I.O."/>
            <person name="Guillou S."/>
            <person name="Cros-Aarteil S."/>
            <person name="Calhoun S."/>
            <person name="Haridas S."/>
            <person name="Kuo A."/>
            <person name="Mondo S."/>
            <person name="Pangilinan J."/>
            <person name="Riley R."/>
            <person name="Labutti K."/>
            <person name="Andreopoulos B."/>
            <person name="Lipzen A."/>
            <person name="Chen C."/>
            <person name="Yanf M."/>
            <person name="Daum C."/>
            <person name="Ng V."/>
            <person name="Clum A."/>
            <person name="Ohm R."/>
            <person name="Martin F."/>
            <person name="Silar P."/>
            <person name="Natvig D."/>
            <person name="Lalanne C."/>
            <person name="Gautier V."/>
            <person name="Ament-Velasquez S.L."/>
            <person name="Kruys A."/>
            <person name="Hutchinson M.I."/>
            <person name="Powell A.J."/>
            <person name="Barry K."/>
            <person name="Miller A.N."/>
            <person name="Grigoriev I.V."/>
            <person name="Debuchy R."/>
            <person name="Gladieux P."/>
            <person name="Thoren M.H."/>
            <person name="Johannesson H."/>
        </authorList>
    </citation>
    <scope>NUCLEOTIDE SEQUENCE</scope>
    <source>
        <strain evidence="3">PSN293</strain>
    </source>
</reference>
<evidence type="ECO:0000256" key="2">
    <source>
        <dbReference type="SAM" id="Phobius"/>
    </source>
</evidence>
<keyword evidence="2" id="KW-1133">Transmembrane helix</keyword>
<dbReference type="EMBL" id="MU858089">
    <property type="protein sequence ID" value="KAK4214726.1"/>
    <property type="molecule type" value="Genomic_DNA"/>
</dbReference>
<gene>
    <name evidence="3" type="ORF">QBC37DRAFT_420625</name>
</gene>
<keyword evidence="2" id="KW-0472">Membrane</keyword>
<proteinExistence type="predicted"/>
<dbReference type="AlphaFoldDB" id="A0AAN6YB45"/>
<keyword evidence="4" id="KW-1185">Reference proteome</keyword>
<dbReference type="Proteomes" id="UP001301769">
    <property type="component" value="Unassembled WGS sequence"/>
</dbReference>
<keyword evidence="2" id="KW-0812">Transmembrane</keyword>
<reference evidence="3" key="1">
    <citation type="journal article" date="2023" name="Mol. Phylogenet. Evol.">
        <title>Genome-scale phylogeny and comparative genomics of the fungal order Sordariales.</title>
        <authorList>
            <person name="Hensen N."/>
            <person name="Bonometti L."/>
            <person name="Westerberg I."/>
            <person name="Brannstrom I.O."/>
            <person name="Guillou S."/>
            <person name="Cros-Aarteil S."/>
            <person name="Calhoun S."/>
            <person name="Haridas S."/>
            <person name="Kuo A."/>
            <person name="Mondo S."/>
            <person name="Pangilinan J."/>
            <person name="Riley R."/>
            <person name="LaButti K."/>
            <person name="Andreopoulos B."/>
            <person name="Lipzen A."/>
            <person name="Chen C."/>
            <person name="Yan M."/>
            <person name="Daum C."/>
            <person name="Ng V."/>
            <person name="Clum A."/>
            <person name="Steindorff A."/>
            <person name="Ohm R.A."/>
            <person name="Martin F."/>
            <person name="Silar P."/>
            <person name="Natvig D.O."/>
            <person name="Lalanne C."/>
            <person name="Gautier V."/>
            <person name="Ament-Velasquez S.L."/>
            <person name="Kruys A."/>
            <person name="Hutchinson M.I."/>
            <person name="Powell A.J."/>
            <person name="Barry K."/>
            <person name="Miller A.N."/>
            <person name="Grigoriev I.V."/>
            <person name="Debuchy R."/>
            <person name="Gladieux P."/>
            <person name="Hiltunen Thoren M."/>
            <person name="Johannesson H."/>
        </authorList>
    </citation>
    <scope>NUCLEOTIDE SEQUENCE</scope>
    <source>
        <strain evidence="3">PSN293</strain>
    </source>
</reference>
<sequence>MAAKSRIPVLLGVSAAGGVGYYLYNAGGSPRAAEKKFEADAHRVSAKIKGELPPQHKTDAEHKAAKIGKEAGGKFDDAVATVNRDASKAKSEIEAKAKAAKAETLAKIDEIDRKVEDSAAKSKSYISSWFGGK</sequence>
<evidence type="ECO:0000313" key="4">
    <source>
        <dbReference type="Proteomes" id="UP001301769"/>
    </source>
</evidence>
<organism evidence="3 4">
    <name type="scientific">Rhypophila decipiens</name>
    <dbReference type="NCBI Taxonomy" id="261697"/>
    <lineage>
        <taxon>Eukaryota</taxon>
        <taxon>Fungi</taxon>
        <taxon>Dikarya</taxon>
        <taxon>Ascomycota</taxon>
        <taxon>Pezizomycotina</taxon>
        <taxon>Sordariomycetes</taxon>
        <taxon>Sordariomycetidae</taxon>
        <taxon>Sordariales</taxon>
        <taxon>Naviculisporaceae</taxon>
        <taxon>Rhypophila</taxon>
    </lineage>
</organism>
<accession>A0AAN6YB45</accession>